<dbReference type="OrthoDB" id="7995400at2"/>
<dbReference type="AlphaFoldDB" id="A0A163GAQ8"/>
<dbReference type="InterPro" id="IPR004676">
    <property type="entry name" value="Cd-R_transporter"/>
</dbReference>
<keyword evidence="1" id="KW-0812">Transmembrane</keyword>
<comment type="caution">
    <text evidence="2">The sequence shown here is derived from an EMBL/GenBank/DDBJ whole genome shotgun (WGS) entry which is preliminary data.</text>
</comment>
<gene>
    <name evidence="2" type="ORF">AWU65_02225</name>
</gene>
<feature type="transmembrane region" description="Helical" evidence="1">
    <location>
        <begin position="6"/>
        <end position="29"/>
    </location>
</feature>
<feature type="transmembrane region" description="Helical" evidence="1">
    <location>
        <begin position="41"/>
        <end position="62"/>
    </location>
</feature>
<reference evidence="2" key="1">
    <citation type="journal article" date="2016" name="Genome Announc.">
        <title>Draft genomes of two strains of Paenibacillus glucanolyticus with capability to degrade lignocellulose.</title>
        <authorList>
            <person name="Mathews S.L."/>
            <person name="Pawlak J."/>
            <person name="Grunden A.M."/>
        </authorList>
    </citation>
    <scope>NUCLEOTIDE SEQUENCE [LARGE SCALE GENOMIC DNA]</scope>
    <source>
        <strain evidence="2">SLM1</strain>
    </source>
</reference>
<name>A0A163GAQ8_9BACL</name>
<protein>
    <recommendedName>
        <fullName evidence="4">Cadmium resistance protein CadD</fullName>
    </recommendedName>
</protein>
<proteinExistence type="predicted"/>
<evidence type="ECO:0000256" key="1">
    <source>
        <dbReference type="SAM" id="Phobius"/>
    </source>
</evidence>
<sequence>MSITQLLSAIGTFIVTNIDDIFILMIFFAQIDKVRHMQIVIGQYLGFGLLVILSLLGALGFTFLPPEWAGFLGLIPIYLGIRMFFTKEEDEAEEALEKLGDVKSQLTGNRFFSPLTAKVAAITFANGGDNLGIYIPYFTTQSRDSLIYIALVFLVMVAVWCFLGYRLASFPAIVKILQKYGNVIIPIVFIVLGISIMLHGDVLDVVRSLLK</sequence>
<keyword evidence="3" id="KW-1185">Reference proteome</keyword>
<organism evidence="2 3">
    <name type="scientific">Paenibacillus glucanolyticus</name>
    <dbReference type="NCBI Taxonomy" id="59843"/>
    <lineage>
        <taxon>Bacteria</taxon>
        <taxon>Bacillati</taxon>
        <taxon>Bacillota</taxon>
        <taxon>Bacilli</taxon>
        <taxon>Bacillales</taxon>
        <taxon>Paenibacillaceae</taxon>
        <taxon>Paenibacillus</taxon>
    </lineage>
</organism>
<evidence type="ECO:0008006" key="4">
    <source>
        <dbReference type="Google" id="ProtNLM"/>
    </source>
</evidence>
<dbReference type="Pfam" id="PF03596">
    <property type="entry name" value="Cad"/>
    <property type="match status" value="1"/>
</dbReference>
<dbReference type="Proteomes" id="UP000076796">
    <property type="component" value="Unassembled WGS sequence"/>
</dbReference>
<keyword evidence="1" id="KW-1133">Transmembrane helix</keyword>
<dbReference type="EMBL" id="LWMH01000001">
    <property type="protein sequence ID" value="KZS44827.1"/>
    <property type="molecule type" value="Genomic_DNA"/>
</dbReference>
<evidence type="ECO:0000313" key="3">
    <source>
        <dbReference type="Proteomes" id="UP000076796"/>
    </source>
</evidence>
<accession>A0A163GAQ8</accession>
<dbReference type="RefSeq" id="WP_036638574.1">
    <property type="nucleotide sequence ID" value="NZ_JBCMWP010000019.1"/>
</dbReference>
<evidence type="ECO:0000313" key="2">
    <source>
        <dbReference type="EMBL" id="KZS44827.1"/>
    </source>
</evidence>
<feature type="transmembrane region" description="Helical" evidence="1">
    <location>
        <begin position="180"/>
        <end position="200"/>
    </location>
</feature>
<feature type="transmembrane region" description="Helical" evidence="1">
    <location>
        <begin position="68"/>
        <end position="85"/>
    </location>
</feature>
<feature type="transmembrane region" description="Helical" evidence="1">
    <location>
        <begin position="145"/>
        <end position="168"/>
    </location>
</feature>
<keyword evidence="1" id="KW-0472">Membrane</keyword>